<comment type="subcellular location">
    <subcellularLocation>
        <location evidence="1">Membrane</location>
        <topology evidence="1">Multi-pass membrane protein</topology>
    </subcellularLocation>
</comment>
<dbReference type="PANTHER" id="PTHR23507:SF1">
    <property type="entry name" value="FI18259P1-RELATED"/>
    <property type="match status" value="1"/>
</dbReference>
<dbReference type="InterPro" id="IPR036259">
    <property type="entry name" value="MFS_trans_sf"/>
</dbReference>
<feature type="transmembrane region" description="Helical" evidence="5">
    <location>
        <begin position="284"/>
        <end position="306"/>
    </location>
</feature>
<feature type="transmembrane region" description="Helical" evidence="5">
    <location>
        <begin position="372"/>
        <end position="393"/>
    </location>
</feature>
<dbReference type="AlphaFoldDB" id="A0A6J8DAC4"/>
<protein>
    <submittedName>
        <fullName evidence="7">SLC46A3</fullName>
    </submittedName>
</protein>
<dbReference type="OrthoDB" id="3026777at2759"/>
<keyword evidence="8" id="KW-1185">Reference proteome</keyword>
<dbReference type="Gene3D" id="1.20.1250.20">
    <property type="entry name" value="MFS general substrate transporter like domains"/>
    <property type="match status" value="1"/>
</dbReference>
<evidence type="ECO:0000256" key="1">
    <source>
        <dbReference type="ARBA" id="ARBA00004141"/>
    </source>
</evidence>
<name>A0A6J8DAC4_MYTCO</name>
<feature type="domain" description="Major facilitator superfamily (MFS) profile" evidence="6">
    <location>
        <begin position="28"/>
        <end position="462"/>
    </location>
</feature>
<feature type="transmembrane region" description="Helical" evidence="5">
    <location>
        <begin position="434"/>
        <end position="458"/>
    </location>
</feature>
<dbReference type="GO" id="GO:0022857">
    <property type="term" value="F:transmembrane transporter activity"/>
    <property type="evidence" value="ECO:0007669"/>
    <property type="project" value="InterPro"/>
</dbReference>
<accession>A0A6J8DAC4</accession>
<organism evidence="7 8">
    <name type="scientific">Mytilus coruscus</name>
    <name type="common">Sea mussel</name>
    <dbReference type="NCBI Taxonomy" id="42192"/>
    <lineage>
        <taxon>Eukaryota</taxon>
        <taxon>Metazoa</taxon>
        <taxon>Spiralia</taxon>
        <taxon>Lophotrochozoa</taxon>
        <taxon>Mollusca</taxon>
        <taxon>Bivalvia</taxon>
        <taxon>Autobranchia</taxon>
        <taxon>Pteriomorphia</taxon>
        <taxon>Mytilida</taxon>
        <taxon>Mytiloidea</taxon>
        <taxon>Mytilidae</taxon>
        <taxon>Mytilinae</taxon>
        <taxon>Mytilus</taxon>
    </lineage>
</organism>
<dbReference type="Pfam" id="PF07690">
    <property type="entry name" value="MFS_1"/>
    <property type="match status" value="1"/>
</dbReference>
<keyword evidence="4 5" id="KW-0472">Membrane</keyword>
<keyword evidence="3 5" id="KW-1133">Transmembrane helix</keyword>
<feature type="transmembrane region" description="Helical" evidence="5">
    <location>
        <begin position="318"/>
        <end position="339"/>
    </location>
</feature>
<evidence type="ECO:0000256" key="3">
    <source>
        <dbReference type="ARBA" id="ARBA00022989"/>
    </source>
</evidence>
<dbReference type="EMBL" id="CACVKT020007051">
    <property type="protein sequence ID" value="CAC5405035.1"/>
    <property type="molecule type" value="Genomic_DNA"/>
</dbReference>
<feature type="transmembrane region" description="Helical" evidence="5">
    <location>
        <begin position="97"/>
        <end position="116"/>
    </location>
</feature>
<gene>
    <name evidence="7" type="ORF">MCOR_38762</name>
</gene>
<dbReference type="GO" id="GO:0016020">
    <property type="term" value="C:membrane"/>
    <property type="evidence" value="ECO:0007669"/>
    <property type="project" value="UniProtKB-SubCell"/>
</dbReference>
<feature type="transmembrane region" description="Helical" evidence="5">
    <location>
        <begin position="405"/>
        <end position="428"/>
    </location>
</feature>
<evidence type="ECO:0000259" key="6">
    <source>
        <dbReference type="PROSITE" id="PS50850"/>
    </source>
</evidence>
<feature type="transmembrane region" description="Helical" evidence="5">
    <location>
        <begin position="191"/>
        <end position="216"/>
    </location>
</feature>
<evidence type="ECO:0000313" key="8">
    <source>
        <dbReference type="Proteomes" id="UP000507470"/>
    </source>
</evidence>
<dbReference type="SUPFAM" id="SSF103473">
    <property type="entry name" value="MFS general substrate transporter"/>
    <property type="match status" value="1"/>
</dbReference>
<sequence>MATDDATTPLLNPSARGTKRFQLSKWTPIEVLVLLYFLAASCILPVQQYYAITVIAEQHNVSNFINHEEKKCHSPSTNSSNNEKTVVDKIEEESSQFLMYLGFCSTFLSVIPILCLGSISDRLGRKFVLCFCLAGLLLKEIIYIIVIHFHLSLYILYFAQVIEGLTGGFGGMLMAVFGMTADVTEPGKNRAFRLSVVEGTASITFSLATLGMGYWIKYGEFYFPMIFICVVTILTIAFCVLFIPETSPMQGRNETFGLVYFFKCFRFYVLPSPEGRRRKLTASVFILALSGAAILARSSTLTLYLLKSPICWTEVKVQIFMSVQTFTNWVAAMIVVRILHVFTQDYVILVIGTLSAASASVLLAFATKGWLVYLFVIVGICTATVFPTVRAMMSRQCTAAEQGSLFASVASVELLFTAFAQLTYGGVYKASVSFYPGLVFLIMGGVLFLVLLISIALFRWMRKENLNIQTWQVIN</sequence>
<keyword evidence="2 5" id="KW-0812">Transmembrane</keyword>
<feature type="transmembrane region" description="Helical" evidence="5">
    <location>
        <begin position="29"/>
        <end position="50"/>
    </location>
</feature>
<evidence type="ECO:0000313" key="7">
    <source>
        <dbReference type="EMBL" id="CAC5405035.1"/>
    </source>
</evidence>
<proteinExistence type="predicted"/>
<feature type="transmembrane region" description="Helical" evidence="5">
    <location>
        <begin position="155"/>
        <end position="179"/>
    </location>
</feature>
<dbReference type="Proteomes" id="UP000507470">
    <property type="component" value="Unassembled WGS sequence"/>
</dbReference>
<feature type="transmembrane region" description="Helical" evidence="5">
    <location>
        <begin position="128"/>
        <end position="149"/>
    </location>
</feature>
<feature type="transmembrane region" description="Helical" evidence="5">
    <location>
        <begin position="222"/>
        <end position="243"/>
    </location>
</feature>
<reference evidence="7 8" key="1">
    <citation type="submission" date="2020-06" db="EMBL/GenBank/DDBJ databases">
        <authorList>
            <person name="Li R."/>
            <person name="Bekaert M."/>
        </authorList>
    </citation>
    <scope>NUCLEOTIDE SEQUENCE [LARGE SCALE GENOMIC DNA]</scope>
    <source>
        <strain evidence="8">wild</strain>
    </source>
</reference>
<feature type="transmembrane region" description="Helical" evidence="5">
    <location>
        <begin position="346"/>
        <end position="366"/>
    </location>
</feature>
<dbReference type="PANTHER" id="PTHR23507">
    <property type="entry name" value="ZGC:174356"/>
    <property type="match status" value="1"/>
</dbReference>
<dbReference type="InterPro" id="IPR011701">
    <property type="entry name" value="MFS"/>
</dbReference>
<dbReference type="PROSITE" id="PS50850">
    <property type="entry name" value="MFS"/>
    <property type="match status" value="1"/>
</dbReference>
<evidence type="ECO:0000256" key="4">
    <source>
        <dbReference type="ARBA" id="ARBA00023136"/>
    </source>
</evidence>
<evidence type="ECO:0000256" key="5">
    <source>
        <dbReference type="SAM" id="Phobius"/>
    </source>
</evidence>
<dbReference type="InterPro" id="IPR020846">
    <property type="entry name" value="MFS_dom"/>
</dbReference>
<evidence type="ECO:0000256" key="2">
    <source>
        <dbReference type="ARBA" id="ARBA00022692"/>
    </source>
</evidence>